<sequence>TKRWEIEKDLVDFPIHSSSSVVTIQLKVNGQLSGRLAFAVFTQALSSDDPQLRTAVTNSTFSGNNQGIVTKHYNNPSNKRLELFYR</sequence>
<protein>
    <submittedName>
        <fullName evidence="1">Uncharacterized protein</fullName>
    </submittedName>
</protein>
<reference evidence="1" key="1">
    <citation type="submission" date="2014-12" db="EMBL/GenBank/DDBJ databases">
        <title>Insight into the proteome of Arion vulgaris.</title>
        <authorList>
            <person name="Aradska J."/>
            <person name="Bulat T."/>
            <person name="Smidak R."/>
            <person name="Sarate P."/>
            <person name="Gangsoo J."/>
            <person name="Sialana F."/>
            <person name="Bilban M."/>
            <person name="Lubec G."/>
        </authorList>
    </citation>
    <scope>NUCLEOTIDE SEQUENCE</scope>
    <source>
        <tissue evidence="1">Skin</tissue>
    </source>
</reference>
<name>A0A0B6YLH0_9EUPU</name>
<organism evidence="1">
    <name type="scientific">Arion vulgaris</name>
    <dbReference type="NCBI Taxonomy" id="1028688"/>
    <lineage>
        <taxon>Eukaryota</taxon>
        <taxon>Metazoa</taxon>
        <taxon>Spiralia</taxon>
        <taxon>Lophotrochozoa</taxon>
        <taxon>Mollusca</taxon>
        <taxon>Gastropoda</taxon>
        <taxon>Heterobranchia</taxon>
        <taxon>Euthyneura</taxon>
        <taxon>Panpulmonata</taxon>
        <taxon>Eupulmonata</taxon>
        <taxon>Stylommatophora</taxon>
        <taxon>Helicina</taxon>
        <taxon>Arionoidea</taxon>
        <taxon>Arionidae</taxon>
        <taxon>Arion</taxon>
    </lineage>
</organism>
<feature type="non-terminal residue" evidence="1">
    <location>
        <position position="86"/>
    </location>
</feature>
<feature type="non-terminal residue" evidence="1">
    <location>
        <position position="1"/>
    </location>
</feature>
<proteinExistence type="predicted"/>
<gene>
    <name evidence="1" type="primary">ORF29198</name>
</gene>
<dbReference type="AlphaFoldDB" id="A0A0B6YLH0"/>
<evidence type="ECO:0000313" key="1">
    <source>
        <dbReference type="EMBL" id="CEK57063.1"/>
    </source>
</evidence>
<accession>A0A0B6YLH0</accession>
<dbReference type="EMBL" id="HACG01010198">
    <property type="protein sequence ID" value="CEK57063.1"/>
    <property type="molecule type" value="Transcribed_RNA"/>
</dbReference>